<reference evidence="3" key="1">
    <citation type="journal article" date="2009" name="PLoS Genet.">
        <title>Organised genome dynamics in the Escherichia coli species results in highly diverse adaptive paths.</title>
        <authorList>
            <person name="Touchon M."/>
            <person name="Hoede C."/>
            <person name="Tenaillon O."/>
            <person name="Barbe V."/>
            <person name="Baeriswyl S."/>
            <person name="Bidet P."/>
            <person name="Bingen E."/>
            <person name="Bonacorsi S."/>
            <person name="Bouchier C."/>
            <person name="Bouvet O."/>
            <person name="Calteau A."/>
            <person name="Chiapello H."/>
            <person name="Clermont O."/>
            <person name="Cruveiller S."/>
            <person name="Danchin A."/>
            <person name="Diard M."/>
            <person name="Dossat C."/>
            <person name="Karoui M.E."/>
            <person name="Frapy E."/>
            <person name="Garry L."/>
            <person name="Ghigo J.M."/>
            <person name="Gilles A.M."/>
            <person name="Johnson J."/>
            <person name="Le Bouguenec C."/>
            <person name="Lescat M."/>
            <person name="Mangenot S."/>
            <person name="Martinez-Jehanne V."/>
            <person name="Matic I."/>
            <person name="Nassif X."/>
            <person name="Oztas S."/>
            <person name="Petit M.A."/>
            <person name="Pichon C."/>
            <person name="Rouy Z."/>
            <person name="Ruf C.S."/>
            <person name="Schneider D."/>
            <person name="Tourret J."/>
            <person name="Vacherie B."/>
            <person name="Vallenet D."/>
            <person name="Medigue C."/>
            <person name="Rocha E.P.C."/>
            <person name="Denamur E."/>
        </authorList>
    </citation>
    <scope>NUCLEOTIDE SEQUENCE [LARGE SCALE GENOMIC DNA]</scope>
    <source>
        <strain evidence="3">ATCC 35469 / DSM 13698 / BCRC 15582 / CCUG 18766 / IAM 14443 / JCM 21226 / LMG 7866 / NBRC 102419 / NCTC 12128 / CDC 0568-73</strain>
    </source>
</reference>
<dbReference type="AlphaFoldDB" id="B7LU99"/>
<dbReference type="InterPro" id="IPR014054">
    <property type="entry name" value="Phage_regulatory_Rha"/>
</dbReference>
<dbReference type="HOGENOM" id="CLU_046670_13_0_6"/>
<evidence type="ECO:0000259" key="1">
    <source>
        <dbReference type="Pfam" id="PF10549"/>
    </source>
</evidence>
<proteinExistence type="predicted"/>
<dbReference type="Proteomes" id="UP000000745">
    <property type="component" value="Chromosome"/>
</dbReference>
<keyword evidence="3" id="KW-1185">Reference proteome</keyword>
<organism evidence="2 3">
    <name type="scientific">Escherichia fergusonii (strain ATCC 35469 / DSM 13698 / CCUG 18766 / IAM 14443 / JCM 21226 / LMG 7866 / NBRC 102419 / NCTC 12128 / CDC 0568-73)</name>
    <dbReference type="NCBI Taxonomy" id="585054"/>
    <lineage>
        <taxon>Bacteria</taxon>
        <taxon>Pseudomonadati</taxon>
        <taxon>Pseudomonadota</taxon>
        <taxon>Gammaproteobacteria</taxon>
        <taxon>Enterobacterales</taxon>
        <taxon>Enterobacteriaceae</taxon>
        <taxon>Escherichia</taxon>
    </lineage>
</organism>
<evidence type="ECO:0000313" key="3">
    <source>
        <dbReference type="Proteomes" id="UP000000745"/>
    </source>
</evidence>
<sequence>MKLSIWRAVRGCVEIRASHHKHQDLASHSRGFFISEFHSASHAHINESLSVSEPEKCRYRWRPLSGGFSVRQAHFLKGKDAMNHQLANLDFRDMVVVSGDRVITTSRKVAAYFDKQHHHIIQKIEKLDCSDEFLTSNFSRVTYEHKGNQYVEYEISKDGAMYIIMSFTGKKAAAIKEAFIKAFNWMRDRLMEMAHSYQREHNELMLEFMKEKDVASMSGRLLNRWGRIKKPQLIARIERLEQQAQISIPGLPK</sequence>
<protein>
    <recommendedName>
        <fullName evidence="1">Bacteriophage P22 Orf201 C-terminal domain-containing protein</fullName>
    </recommendedName>
</protein>
<dbReference type="Pfam" id="PF10549">
    <property type="entry name" value="ORF11CD3"/>
    <property type="match status" value="1"/>
</dbReference>
<dbReference type="EMBL" id="CU928158">
    <property type="protein sequence ID" value="CAQ89554.1"/>
    <property type="molecule type" value="Genomic_DNA"/>
</dbReference>
<gene>
    <name evidence="2" type="ordered locus">EFER_2049</name>
</gene>
<dbReference type="Pfam" id="PF09669">
    <property type="entry name" value="Phage_pRha"/>
    <property type="match status" value="1"/>
</dbReference>
<evidence type="ECO:0000313" key="2">
    <source>
        <dbReference type="EMBL" id="CAQ89554.1"/>
    </source>
</evidence>
<dbReference type="InterPro" id="IPR018877">
    <property type="entry name" value="Phage_P22_Orf201_C"/>
</dbReference>
<feature type="domain" description="Bacteriophage P22 Orf201 C-terminal" evidence="1">
    <location>
        <begin position="196"/>
        <end position="249"/>
    </location>
</feature>
<accession>B7LU99</accession>
<dbReference type="KEGG" id="efe:EFER_2049"/>
<name>B7LU99_ESCF3</name>
<dbReference type="NCBIfam" id="TIGR02681">
    <property type="entry name" value="phage_pRha"/>
    <property type="match status" value="1"/>
</dbReference>